<dbReference type="GO" id="GO:0036149">
    <property type="term" value="P:phosphatidylinositol acyl-chain remodeling"/>
    <property type="evidence" value="ECO:0007669"/>
    <property type="project" value="TreeGrafter"/>
</dbReference>
<feature type="transmembrane region" description="Helical" evidence="1">
    <location>
        <begin position="134"/>
        <end position="154"/>
    </location>
</feature>
<protein>
    <recommendedName>
        <fullName evidence="2">Phospholipid/glycerol acyltransferase domain-containing protein</fullName>
    </recommendedName>
</protein>
<keyword evidence="4" id="KW-1185">Reference proteome</keyword>
<reference evidence="3 4" key="1">
    <citation type="submission" date="2021-12" db="EMBL/GenBank/DDBJ databases">
        <title>High titer production of polyol ester of fatty acids by Rhodotorula paludigena BS15 towards product separation-free biomass refinery.</title>
        <authorList>
            <person name="Mano J."/>
            <person name="Ono H."/>
            <person name="Tanaka T."/>
            <person name="Naito K."/>
            <person name="Sushida H."/>
            <person name="Ike M."/>
            <person name="Tokuyasu K."/>
            <person name="Kitaoka M."/>
        </authorList>
    </citation>
    <scope>NUCLEOTIDE SEQUENCE [LARGE SCALE GENOMIC DNA]</scope>
    <source>
        <strain evidence="3 4">BS15</strain>
    </source>
</reference>
<comment type="caution">
    <text evidence="3">The sequence shown here is derived from an EMBL/GenBank/DDBJ whole genome shotgun (WGS) entry which is preliminary data.</text>
</comment>
<keyword evidence="1" id="KW-0472">Membrane</keyword>
<feature type="transmembrane region" description="Helical" evidence="1">
    <location>
        <begin position="24"/>
        <end position="53"/>
    </location>
</feature>
<dbReference type="AlphaFoldDB" id="A0AAV5GBI7"/>
<dbReference type="SMART" id="SM00563">
    <property type="entry name" value="PlsC"/>
    <property type="match status" value="1"/>
</dbReference>
<name>A0AAV5GBI7_9BASI</name>
<keyword evidence="1" id="KW-1133">Transmembrane helix</keyword>
<dbReference type="InterPro" id="IPR002123">
    <property type="entry name" value="Plipid/glycerol_acylTrfase"/>
</dbReference>
<dbReference type="EMBL" id="BQKY01000005">
    <property type="protein sequence ID" value="GJN89900.1"/>
    <property type="molecule type" value="Genomic_DNA"/>
</dbReference>
<accession>A0AAV5GBI7</accession>
<dbReference type="CDD" id="cd07990">
    <property type="entry name" value="LPLAT_LCLAT1-like"/>
    <property type="match status" value="1"/>
</dbReference>
<dbReference type="PANTHER" id="PTHR10983">
    <property type="entry name" value="1-ACYLGLYCEROL-3-PHOSPHATE ACYLTRANSFERASE-RELATED"/>
    <property type="match status" value="1"/>
</dbReference>
<dbReference type="GO" id="GO:0005783">
    <property type="term" value="C:endoplasmic reticulum"/>
    <property type="evidence" value="ECO:0007669"/>
    <property type="project" value="TreeGrafter"/>
</dbReference>
<dbReference type="Proteomes" id="UP001342314">
    <property type="component" value="Unassembled WGS sequence"/>
</dbReference>
<dbReference type="SUPFAM" id="SSF69593">
    <property type="entry name" value="Glycerol-3-phosphate (1)-acyltransferase"/>
    <property type="match status" value="1"/>
</dbReference>
<sequence length="420" mass="46443">MTVPTEALYRVPIRSRPPFTARDWAHLVAFNLVFGTCLVVIHTFQLAFLPLALVPHPTAERAFRAVNTAAKEAFASTLVLIVAVFGPSRIVITADGESVRVQDLVQKNEAGRVVALRLARQAVWMSNHQMYADWIYPWICLSFAGVSSGLIIILKASLEWAPIVGPAMQLFRFCFINNRERTLPKSNLYQVAQVAERAGEPYHALLFPEGTLYSGLTRPKSKAFAAKLGIPDANNVLLPRSAGLFFTLRTLRTIFDLSPSSSSPSSSSNLTFYDLTVGYAGVPSQGYAQDYYSLQSLFGRGVSPPEVHLHFRTHQLASVPLGAASLRAGARAQHIAESATADDKAAFERWLRARWDEKDALMGVFGARGRFEGQGVQDEREVLEVRMRAGDWLTLAGVPVALYVWWKVVRTAWGLVRVVL</sequence>
<keyword evidence="1" id="KW-0812">Transmembrane</keyword>
<gene>
    <name evidence="3" type="ORF">Rhopal_002889-T1</name>
</gene>
<evidence type="ECO:0000313" key="4">
    <source>
        <dbReference type="Proteomes" id="UP001342314"/>
    </source>
</evidence>
<evidence type="ECO:0000259" key="2">
    <source>
        <dbReference type="SMART" id="SM00563"/>
    </source>
</evidence>
<dbReference type="Pfam" id="PF01553">
    <property type="entry name" value="Acyltransferase"/>
    <property type="match status" value="1"/>
</dbReference>
<organism evidence="3 4">
    <name type="scientific">Rhodotorula paludigena</name>
    <dbReference type="NCBI Taxonomy" id="86838"/>
    <lineage>
        <taxon>Eukaryota</taxon>
        <taxon>Fungi</taxon>
        <taxon>Dikarya</taxon>
        <taxon>Basidiomycota</taxon>
        <taxon>Pucciniomycotina</taxon>
        <taxon>Microbotryomycetes</taxon>
        <taxon>Sporidiobolales</taxon>
        <taxon>Sporidiobolaceae</taxon>
        <taxon>Rhodotorula</taxon>
    </lineage>
</organism>
<dbReference type="PANTHER" id="PTHR10983:SF16">
    <property type="entry name" value="LYSOCARDIOLIPIN ACYLTRANSFERASE 1"/>
    <property type="match status" value="1"/>
</dbReference>
<proteinExistence type="predicted"/>
<feature type="transmembrane region" description="Helical" evidence="1">
    <location>
        <begin position="73"/>
        <end position="92"/>
    </location>
</feature>
<dbReference type="GO" id="GO:0016746">
    <property type="term" value="F:acyltransferase activity"/>
    <property type="evidence" value="ECO:0007669"/>
    <property type="project" value="InterPro"/>
</dbReference>
<feature type="domain" description="Phospholipid/glycerol acyltransferase" evidence="2">
    <location>
        <begin position="122"/>
        <end position="245"/>
    </location>
</feature>
<evidence type="ECO:0000313" key="3">
    <source>
        <dbReference type="EMBL" id="GJN89900.1"/>
    </source>
</evidence>
<evidence type="ECO:0000256" key="1">
    <source>
        <dbReference type="SAM" id="Phobius"/>
    </source>
</evidence>